<dbReference type="EMBL" id="CP089983">
    <property type="protein sequence ID" value="WXB03081.1"/>
    <property type="molecule type" value="Genomic_DNA"/>
</dbReference>
<gene>
    <name evidence="2" type="ORF">LVJ94_40010</name>
</gene>
<evidence type="ECO:0000313" key="3">
    <source>
        <dbReference type="Proteomes" id="UP001374803"/>
    </source>
</evidence>
<evidence type="ECO:0000313" key="2">
    <source>
        <dbReference type="EMBL" id="WXB03081.1"/>
    </source>
</evidence>
<evidence type="ECO:0000256" key="1">
    <source>
        <dbReference type="SAM" id="Coils"/>
    </source>
</evidence>
<keyword evidence="1" id="KW-0175">Coiled coil</keyword>
<feature type="coiled-coil region" evidence="1">
    <location>
        <begin position="2"/>
        <end position="29"/>
    </location>
</feature>
<sequence>MKRMVQSSVSDLEAQTRELEQQIHKLERRGFHMTPTEQEQAIRLKKLRLVTKDRLASIR</sequence>
<name>A0ABZ2KWL7_9BACT</name>
<dbReference type="Proteomes" id="UP001374803">
    <property type="component" value="Chromosome"/>
</dbReference>
<dbReference type="InterPro" id="IPR038444">
    <property type="entry name" value="DUF465_sf"/>
</dbReference>
<dbReference type="Gene3D" id="6.10.280.50">
    <property type="match status" value="1"/>
</dbReference>
<reference evidence="2" key="1">
    <citation type="submission" date="2021-12" db="EMBL/GenBank/DDBJ databases">
        <title>Discovery of the Pendulisporaceae a myxobacterial family with distinct sporulation behavior and unique specialized metabolism.</title>
        <authorList>
            <person name="Garcia R."/>
            <person name="Popoff A."/>
            <person name="Bader C.D."/>
            <person name="Loehr J."/>
            <person name="Walesch S."/>
            <person name="Walt C."/>
            <person name="Boldt J."/>
            <person name="Bunk B."/>
            <person name="Haeckl F.J.F.P.J."/>
            <person name="Gunesch A.P."/>
            <person name="Birkelbach J."/>
            <person name="Nuebel U."/>
            <person name="Pietschmann T."/>
            <person name="Bach T."/>
            <person name="Mueller R."/>
        </authorList>
    </citation>
    <scope>NUCLEOTIDE SEQUENCE</scope>
    <source>
        <strain evidence="2">MSr11367</strain>
    </source>
</reference>
<dbReference type="Pfam" id="PF04325">
    <property type="entry name" value="DUF465"/>
    <property type="match status" value="1"/>
</dbReference>
<dbReference type="InterPro" id="IPR007420">
    <property type="entry name" value="DUF465"/>
</dbReference>
<keyword evidence="3" id="KW-1185">Reference proteome</keyword>
<accession>A0ABZ2KWL7</accession>
<organism evidence="2 3">
    <name type="scientific">Pendulispora rubella</name>
    <dbReference type="NCBI Taxonomy" id="2741070"/>
    <lineage>
        <taxon>Bacteria</taxon>
        <taxon>Pseudomonadati</taxon>
        <taxon>Myxococcota</taxon>
        <taxon>Myxococcia</taxon>
        <taxon>Myxococcales</taxon>
        <taxon>Sorangiineae</taxon>
        <taxon>Pendulisporaceae</taxon>
        <taxon>Pendulispora</taxon>
    </lineage>
</organism>
<proteinExistence type="predicted"/>
<dbReference type="RefSeq" id="WP_394832708.1">
    <property type="nucleotide sequence ID" value="NZ_CP089929.1"/>
</dbReference>
<protein>
    <submittedName>
        <fullName evidence="2">YdcH family protein</fullName>
    </submittedName>
</protein>